<evidence type="ECO:0000313" key="2">
    <source>
        <dbReference type="Proteomes" id="UP001139199"/>
    </source>
</evidence>
<dbReference type="RefSeq" id="WP_226544473.1">
    <property type="nucleotide sequence ID" value="NZ_JAJAPW010000007.1"/>
</dbReference>
<protein>
    <submittedName>
        <fullName evidence="1">DUF922 domain-containing protein</fullName>
    </submittedName>
</protein>
<dbReference type="Proteomes" id="UP001139199">
    <property type="component" value="Unassembled WGS sequence"/>
</dbReference>
<proteinExistence type="predicted"/>
<dbReference type="AlphaFoldDB" id="A0A9X1I1C0"/>
<reference evidence="1" key="1">
    <citation type="submission" date="2021-10" db="EMBL/GenBank/DDBJ databases">
        <title>Tamlana sargassums sp. nov., and Tamlana laminarinivorans sp. nov., two new bacteria isolated from the brown alga.</title>
        <authorList>
            <person name="Li J."/>
        </authorList>
    </citation>
    <scope>NUCLEOTIDE SEQUENCE</scope>
    <source>
        <strain evidence="1">PT2-4</strain>
    </source>
</reference>
<dbReference type="EMBL" id="JAJAPW010000007">
    <property type="protein sequence ID" value="MCB4799988.1"/>
    <property type="molecule type" value="Genomic_DNA"/>
</dbReference>
<accession>A0A9X1I1C0</accession>
<name>A0A9X1I1C0_9FLAO</name>
<dbReference type="InterPro" id="IPR010321">
    <property type="entry name" value="DUF922"/>
</dbReference>
<organism evidence="1 2">
    <name type="scientific">Neotamlana laminarinivorans</name>
    <dbReference type="NCBI Taxonomy" id="2883124"/>
    <lineage>
        <taxon>Bacteria</taxon>
        <taxon>Pseudomonadati</taxon>
        <taxon>Bacteroidota</taxon>
        <taxon>Flavobacteriia</taxon>
        <taxon>Flavobacteriales</taxon>
        <taxon>Flavobacteriaceae</taxon>
        <taxon>Neotamlana</taxon>
    </lineage>
</organism>
<keyword evidence="2" id="KW-1185">Reference proteome</keyword>
<gene>
    <name evidence="1" type="ORF">LG649_14130</name>
</gene>
<evidence type="ECO:0000313" key="1">
    <source>
        <dbReference type="EMBL" id="MCB4799988.1"/>
    </source>
</evidence>
<sequence length="181" mass="21345">MLNRLFIASFLFLCNYQDQPVKSWKADYKLIWADFKGKPNPNHSAVAVTASGITFGFSITETNTNKVVDFNAEVYAHFYPEQSWYAPNRANAHVLGHEQLHFNITELFARKFRQRISKLKKSNNIRRELKTLHNTINKELAQFQNKYDTETDFSRNFEAQLKWEKYIEAELKELEDFAIIE</sequence>
<comment type="caution">
    <text evidence="1">The sequence shown here is derived from an EMBL/GenBank/DDBJ whole genome shotgun (WGS) entry which is preliminary data.</text>
</comment>
<dbReference type="Pfam" id="PF06037">
    <property type="entry name" value="DUF922"/>
    <property type="match status" value="1"/>
</dbReference>